<organism evidence="1 2">
    <name type="scientific">Spiromyces aspiralis</name>
    <dbReference type="NCBI Taxonomy" id="68401"/>
    <lineage>
        <taxon>Eukaryota</taxon>
        <taxon>Fungi</taxon>
        <taxon>Fungi incertae sedis</taxon>
        <taxon>Zoopagomycota</taxon>
        <taxon>Kickxellomycotina</taxon>
        <taxon>Kickxellomycetes</taxon>
        <taxon>Kickxellales</taxon>
        <taxon>Kickxellaceae</taxon>
        <taxon>Spiromyces</taxon>
    </lineage>
</organism>
<proteinExistence type="predicted"/>
<evidence type="ECO:0000313" key="1">
    <source>
        <dbReference type="EMBL" id="KAJ1674823.1"/>
    </source>
</evidence>
<sequence length="580" mass="65478">PNSTDVKDFGVADNSRADNPGGDNNARAVDFFAELPFDLSLRIMDYLCDYDLFRARMVSRLWYKMVTSAAALSTRLINLSHFDLEPLLPADITFPHHNMLPSPELEGEEDLPSPAAGRAGHEGAGADSVATPLPDAAPDIQVEEDRACRIDTTEDLKRLESARDRWLHDDMIVEALYRKVLNREKRWREASPVNRVFLPPPSLVNSKKGKGSSTVPAPESTYGAVKTIKLKRGILCVSYTKGTTIAVWDLLPSRKDWLDNILNAGSEGCGEDEAHQHVGFGGVNGNNNLNILERDRLLEYVNSDKPERPALRTITARYPIRLFDFLPEFQTLVTVCREGDIEVYDLDTCERKRVLVEEGTRVTAVHVWDNYLVVGCSTQVSVWNYRTGERLTNKLHTWHRGNITGTFILDNDDHILSVDETGAIGITSRSSPTPHLNPLLVNPLYPLFLHGELGAPYQMRLLHSTHLCVWGKSQMGQYELLEPNKPNPYVMYSESPEQNQEKIDAAMRQIDQIYDAISGANYQQMMAARQNDEDRPARREVGHNAPLDLSRLSTEQLRNRVDKKERYTLVEMDPRISESM</sequence>
<feature type="non-terminal residue" evidence="1">
    <location>
        <position position="1"/>
    </location>
</feature>
<evidence type="ECO:0000313" key="2">
    <source>
        <dbReference type="Proteomes" id="UP001145114"/>
    </source>
</evidence>
<dbReference type="Proteomes" id="UP001145114">
    <property type="component" value="Unassembled WGS sequence"/>
</dbReference>
<protein>
    <submittedName>
        <fullName evidence="1">Uncharacterized protein</fullName>
    </submittedName>
</protein>
<accession>A0ACC1HGF3</accession>
<keyword evidence="2" id="KW-1185">Reference proteome</keyword>
<comment type="caution">
    <text evidence="1">The sequence shown here is derived from an EMBL/GenBank/DDBJ whole genome shotgun (WGS) entry which is preliminary data.</text>
</comment>
<name>A0ACC1HGF3_9FUNG</name>
<feature type="non-terminal residue" evidence="1">
    <location>
        <position position="580"/>
    </location>
</feature>
<gene>
    <name evidence="1" type="ORF">EV182_002492</name>
</gene>
<reference evidence="1" key="1">
    <citation type="submission" date="2022-06" db="EMBL/GenBank/DDBJ databases">
        <title>Phylogenomic reconstructions and comparative analyses of Kickxellomycotina fungi.</title>
        <authorList>
            <person name="Reynolds N.K."/>
            <person name="Stajich J.E."/>
            <person name="Barry K."/>
            <person name="Grigoriev I.V."/>
            <person name="Crous P."/>
            <person name="Smith M.E."/>
        </authorList>
    </citation>
    <scope>NUCLEOTIDE SEQUENCE</scope>
    <source>
        <strain evidence="1">RSA 2271</strain>
    </source>
</reference>
<dbReference type="EMBL" id="JAMZIH010005662">
    <property type="protein sequence ID" value="KAJ1674823.1"/>
    <property type="molecule type" value="Genomic_DNA"/>
</dbReference>